<gene>
    <name evidence="1" type="ORF">BSK56_04310</name>
</gene>
<dbReference type="Proteomes" id="UP000187412">
    <property type="component" value="Unassembled WGS sequence"/>
</dbReference>
<proteinExistence type="predicted"/>
<evidence type="ECO:0000313" key="2">
    <source>
        <dbReference type="Proteomes" id="UP000187412"/>
    </source>
</evidence>
<accession>A0ABX3HQ90</accession>
<protein>
    <submittedName>
        <fullName evidence="1">Uncharacterized protein</fullName>
    </submittedName>
</protein>
<evidence type="ECO:0000313" key="1">
    <source>
        <dbReference type="EMBL" id="OMD51854.1"/>
    </source>
</evidence>
<sequence length="238" mass="27023">MQCDSNVSGIREGYINVNKKDKVYLANFLFPDKPAGKEISDLMQMAASADRICRLKYCEGDQVQDICLQVHKDITLIAGIEPSDSFVYRLSDPQKVQRACYYLFNCFEPEEFSVEDVPCLHLSRRRYEELKESAATYSLCFLAECLTAETGDLLQSAQLAKVMKNKTAEGELKLCSRSKEECKLQHAFFIEDTSSGWLLRMSCEAAEDWMVAIPVTKAQICSALYEWVQQTSPVFTPE</sequence>
<name>A0ABX3HQ90_PAEBO</name>
<reference evidence="1 2" key="1">
    <citation type="submission" date="2016-10" db="EMBL/GenBank/DDBJ databases">
        <title>Paenibacillus species isolates.</title>
        <authorList>
            <person name="Beno S.M."/>
        </authorList>
    </citation>
    <scope>NUCLEOTIDE SEQUENCE [LARGE SCALE GENOMIC DNA]</scope>
    <source>
        <strain evidence="1 2">FSL H7-0744</strain>
    </source>
</reference>
<comment type="caution">
    <text evidence="1">The sequence shown here is derived from an EMBL/GenBank/DDBJ whole genome shotgun (WGS) entry which is preliminary data.</text>
</comment>
<organism evidence="1 2">
    <name type="scientific">Paenibacillus borealis</name>
    <dbReference type="NCBI Taxonomy" id="160799"/>
    <lineage>
        <taxon>Bacteria</taxon>
        <taxon>Bacillati</taxon>
        <taxon>Bacillota</taxon>
        <taxon>Bacilli</taxon>
        <taxon>Bacillales</taxon>
        <taxon>Paenibacillaceae</taxon>
        <taxon>Paenibacillus</taxon>
    </lineage>
</organism>
<keyword evidence="2" id="KW-1185">Reference proteome</keyword>
<dbReference type="EMBL" id="MPTB01000004">
    <property type="protein sequence ID" value="OMD51854.1"/>
    <property type="molecule type" value="Genomic_DNA"/>
</dbReference>